<gene>
    <name evidence="6" type="ORF">CUNI_LOCUS19231</name>
</gene>
<keyword evidence="2" id="KW-0521">NADP</keyword>
<proteinExistence type="inferred from homology"/>
<dbReference type="AlphaFoldDB" id="A0A8S3ZVU9"/>
<dbReference type="GO" id="GO:0016491">
    <property type="term" value="F:oxidoreductase activity"/>
    <property type="evidence" value="ECO:0007669"/>
    <property type="project" value="UniProtKB-KW"/>
</dbReference>
<dbReference type="Proteomes" id="UP000678393">
    <property type="component" value="Unassembled WGS sequence"/>
</dbReference>
<dbReference type="FunFam" id="3.40.50.720:FF:000137">
    <property type="entry name" value="Hydroxysteroid (17-beta) dehydrogenase 3"/>
    <property type="match status" value="1"/>
</dbReference>
<evidence type="ECO:0000256" key="5">
    <source>
        <dbReference type="ARBA" id="ARBA00038261"/>
    </source>
</evidence>
<dbReference type="InterPro" id="IPR002347">
    <property type="entry name" value="SDR_fam"/>
</dbReference>
<evidence type="ECO:0000256" key="4">
    <source>
        <dbReference type="ARBA" id="ARBA00023128"/>
    </source>
</evidence>
<evidence type="ECO:0000256" key="2">
    <source>
        <dbReference type="ARBA" id="ARBA00022857"/>
    </source>
</evidence>
<comment type="caution">
    <text evidence="6">The sequence shown here is derived from an EMBL/GenBank/DDBJ whole genome shotgun (WGS) entry which is preliminary data.</text>
</comment>
<evidence type="ECO:0008006" key="8">
    <source>
        <dbReference type="Google" id="ProtNLM"/>
    </source>
</evidence>
<dbReference type="CDD" id="cd05356">
    <property type="entry name" value="17beta-HSD1_like_SDR_c"/>
    <property type="match status" value="1"/>
</dbReference>
<evidence type="ECO:0000313" key="6">
    <source>
        <dbReference type="EMBL" id="CAG5133673.1"/>
    </source>
</evidence>
<dbReference type="InterPro" id="IPR036291">
    <property type="entry name" value="NAD(P)-bd_dom_sf"/>
</dbReference>
<evidence type="ECO:0000256" key="1">
    <source>
        <dbReference type="ARBA" id="ARBA00004173"/>
    </source>
</evidence>
<organism evidence="6 7">
    <name type="scientific">Candidula unifasciata</name>
    <dbReference type="NCBI Taxonomy" id="100452"/>
    <lineage>
        <taxon>Eukaryota</taxon>
        <taxon>Metazoa</taxon>
        <taxon>Spiralia</taxon>
        <taxon>Lophotrochozoa</taxon>
        <taxon>Mollusca</taxon>
        <taxon>Gastropoda</taxon>
        <taxon>Heterobranchia</taxon>
        <taxon>Euthyneura</taxon>
        <taxon>Panpulmonata</taxon>
        <taxon>Eupulmonata</taxon>
        <taxon>Stylommatophora</taxon>
        <taxon>Helicina</taxon>
        <taxon>Helicoidea</taxon>
        <taxon>Geomitridae</taxon>
        <taxon>Candidula</taxon>
    </lineage>
</organism>
<sequence>MGIYSMSITDSVTLLGEEIAREASYLFAYFRNVLAIVGMIYVAYKVSRCTSRIVEAIQMHLIGQRSDKWVEKYGPWAVVTGGSEGVGHAYAYELAARGLNIVLLSRNESKLKAAKADIESSYPVTVEYIVADFASEAQTELYKKIEQKLADKDVGLLVNNVGVMYDYPDVLLNISSEKLWQLIHVNIGAATMMTHMLLPQMIKRGKGGIVVISSGSATHATPHMTVYSATKRYLDCFIQGLAYEYRNSGITFQCLVPFFIVTSMMDYSKILTHLGMIAPSAAVYAKSAVGTLGQSFCTAGYFPHTLQLWIAKAVPNWLWMWGSEKVNSFLRREALDRNELQQQKGDKDKISKYKIEINREQSLEQSH</sequence>
<reference evidence="6" key="1">
    <citation type="submission" date="2021-04" db="EMBL/GenBank/DDBJ databases">
        <authorList>
            <consortium name="Molecular Ecology Group"/>
        </authorList>
    </citation>
    <scope>NUCLEOTIDE SEQUENCE</scope>
</reference>
<dbReference type="PANTHER" id="PTHR44889">
    <property type="entry name" value="INACTIVE HYDROXYSTEROID DEHYDROGENASE-LIKE PROTEIN 1"/>
    <property type="match status" value="1"/>
</dbReference>
<dbReference type="PANTHER" id="PTHR44889:SF1">
    <property type="entry name" value="INACTIVE HYDROXYSTEROID DEHYDROGENASE-LIKE PROTEIN 1"/>
    <property type="match status" value="1"/>
</dbReference>
<comment type="similarity">
    <text evidence="5">Belongs to the short-chain dehydrogenases/reductases (SDR) family. 17-beta-HSD 3 subfamily.</text>
</comment>
<keyword evidence="3" id="KW-0560">Oxidoreductase</keyword>
<dbReference type="GO" id="GO:0005739">
    <property type="term" value="C:mitochondrion"/>
    <property type="evidence" value="ECO:0007669"/>
    <property type="project" value="UniProtKB-SubCell"/>
</dbReference>
<evidence type="ECO:0000256" key="3">
    <source>
        <dbReference type="ARBA" id="ARBA00023002"/>
    </source>
</evidence>
<dbReference type="OrthoDB" id="5545019at2759"/>
<comment type="subcellular location">
    <subcellularLocation>
        <location evidence="1">Mitochondrion</location>
    </subcellularLocation>
</comment>
<dbReference type="PIRSF" id="PIRSF000126">
    <property type="entry name" value="11-beta-HSD1"/>
    <property type="match status" value="1"/>
</dbReference>
<dbReference type="InterPro" id="IPR020904">
    <property type="entry name" value="Sc_DH/Rdtase_CS"/>
</dbReference>
<evidence type="ECO:0000313" key="7">
    <source>
        <dbReference type="Proteomes" id="UP000678393"/>
    </source>
</evidence>
<dbReference type="PROSITE" id="PS00061">
    <property type="entry name" value="ADH_SHORT"/>
    <property type="match status" value="1"/>
</dbReference>
<dbReference type="Gene3D" id="3.40.50.720">
    <property type="entry name" value="NAD(P)-binding Rossmann-like Domain"/>
    <property type="match status" value="1"/>
</dbReference>
<dbReference type="InterPro" id="IPR052149">
    <property type="entry name" value="17-beta-HSD3-like"/>
</dbReference>
<keyword evidence="7" id="KW-1185">Reference proteome</keyword>
<dbReference type="EMBL" id="CAJHNH020006401">
    <property type="protein sequence ID" value="CAG5133673.1"/>
    <property type="molecule type" value="Genomic_DNA"/>
</dbReference>
<dbReference type="Pfam" id="PF00106">
    <property type="entry name" value="adh_short"/>
    <property type="match status" value="1"/>
</dbReference>
<protein>
    <recommendedName>
        <fullName evidence="8">Inactive hydroxysteroid dehydrogenase-like protein 1</fullName>
    </recommendedName>
</protein>
<dbReference type="SUPFAM" id="SSF51735">
    <property type="entry name" value="NAD(P)-binding Rossmann-fold domains"/>
    <property type="match status" value="1"/>
</dbReference>
<dbReference type="PRINTS" id="PR00081">
    <property type="entry name" value="GDHRDH"/>
</dbReference>
<name>A0A8S3ZVU9_9EUPU</name>
<keyword evidence="4" id="KW-0496">Mitochondrion</keyword>
<accession>A0A8S3ZVU9</accession>